<organism evidence="2">
    <name type="scientific">Cuerna arida</name>
    <dbReference type="NCBI Taxonomy" id="1464854"/>
    <lineage>
        <taxon>Eukaryota</taxon>
        <taxon>Metazoa</taxon>
        <taxon>Ecdysozoa</taxon>
        <taxon>Arthropoda</taxon>
        <taxon>Hexapoda</taxon>
        <taxon>Insecta</taxon>
        <taxon>Pterygota</taxon>
        <taxon>Neoptera</taxon>
        <taxon>Paraneoptera</taxon>
        <taxon>Hemiptera</taxon>
        <taxon>Auchenorrhyncha</taxon>
        <taxon>Membracoidea</taxon>
        <taxon>Cicadellidae</taxon>
        <taxon>Cicadellinae</taxon>
        <taxon>Proconiini</taxon>
        <taxon>Cuerna</taxon>
    </lineage>
</organism>
<reference evidence="2" key="1">
    <citation type="submission" date="2015-11" db="EMBL/GenBank/DDBJ databases">
        <title>De novo transcriptome assembly of four potential Pierce s Disease insect vectors from Arizona vineyards.</title>
        <authorList>
            <person name="Tassone E.E."/>
        </authorList>
    </citation>
    <scope>NUCLEOTIDE SEQUENCE</scope>
</reference>
<sequence length="202" mass="22591">MCDIQCYCVGSLLGNTNYESNLPQGLSADNKKKVRVRQIERRKYGVDVEEGAEGDQRGKGYLEQSRRPQPEPISDNTLIPYPRPPLSVELRSGVLYSGCQCVKRDGLQYDCPRTGCQGKASCMAFPAPECGPSGNAPLQEMVHEGGYAPDDYRAHPGRQLKGHKTPHLKNDGYIRLGKQGYRENPPVKPRRVPCQEHRKPRV</sequence>
<feature type="region of interest" description="Disordered" evidence="1">
    <location>
        <begin position="47"/>
        <end position="80"/>
    </location>
</feature>
<name>A0A1B6G8X8_9HEMI</name>
<gene>
    <name evidence="2" type="ORF">g.11475</name>
</gene>
<protein>
    <submittedName>
        <fullName evidence="2">Uncharacterized protein</fullName>
    </submittedName>
</protein>
<feature type="region of interest" description="Disordered" evidence="1">
    <location>
        <begin position="177"/>
        <end position="202"/>
    </location>
</feature>
<feature type="compositionally biased region" description="Basic and acidic residues" evidence="1">
    <location>
        <begin position="193"/>
        <end position="202"/>
    </location>
</feature>
<evidence type="ECO:0000256" key="1">
    <source>
        <dbReference type="SAM" id="MobiDB-lite"/>
    </source>
</evidence>
<accession>A0A1B6G8X8</accession>
<evidence type="ECO:0000313" key="2">
    <source>
        <dbReference type="EMBL" id="JAS58861.1"/>
    </source>
</evidence>
<proteinExistence type="predicted"/>
<dbReference type="EMBL" id="GECZ01010908">
    <property type="protein sequence ID" value="JAS58861.1"/>
    <property type="molecule type" value="Transcribed_RNA"/>
</dbReference>
<feature type="compositionally biased region" description="Basic and acidic residues" evidence="1">
    <location>
        <begin position="54"/>
        <end position="69"/>
    </location>
</feature>
<dbReference type="AlphaFoldDB" id="A0A1B6G8X8"/>